<name>A0A5N0TPQ6_9MICO</name>
<comment type="caution">
    <text evidence="2">The sequence shown here is derived from an EMBL/GenBank/DDBJ whole genome shotgun (WGS) entry which is preliminary data.</text>
</comment>
<evidence type="ECO:0000256" key="1">
    <source>
        <dbReference type="SAM" id="MobiDB-lite"/>
    </source>
</evidence>
<dbReference type="AlphaFoldDB" id="A0A5N0TPQ6"/>
<protein>
    <submittedName>
        <fullName evidence="2">Uncharacterized protein</fullName>
    </submittedName>
</protein>
<feature type="region of interest" description="Disordered" evidence="1">
    <location>
        <begin position="39"/>
        <end position="62"/>
    </location>
</feature>
<feature type="compositionally biased region" description="Gly residues" evidence="1">
    <location>
        <begin position="53"/>
        <end position="62"/>
    </location>
</feature>
<gene>
    <name evidence="2" type="ORF">F6B40_00100</name>
</gene>
<proteinExistence type="predicted"/>
<keyword evidence="3" id="KW-1185">Reference proteome</keyword>
<dbReference type="RefSeq" id="WP_150891411.1">
    <property type="nucleotide sequence ID" value="NZ_VYUY01000001.1"/>
</dbReference>
<accession>A0A5N0TPQ6</accession>
<sequence length="62" mass="6028">MSNSNEEVLPGSETDLALQRALDAANLRAGDATGTATAYVAHDPEPSAVEAGDAGGAGGDGD</sequence>
<dbReference type="Proteomes" id="UP000326838">
    <property type="component" value="Unassembled WGS sequence"/>
</dbReference>
<dbReference type="EMBL" id="VYUY01000001">
    <property type="protein sequence ID" value="KAA9136217.1"/>
    <property type="molecule type" value="Genomic_DNA"/>
</dbReference>
<evidence type="ECO:0000313" key="2">
    <source>
        <dbReference type="EMBL" id="KAA9136217.1"/>
    </source>
</evidence>
<evidence type="ECO:0000313" key="3">
    <source>
        <dbReference type="Proteomes" id="UP000326838"/>
    </source>
</evidence>
<organism evidence="2 3">
    <name type="scientific">Microbacterium caowuchunii</name>
    <dbReference type="NCBI Taxonomy" id="2614638"/>
    <lineage>
        <taxon>Bacteria</taxon>
        <taxon>Bacillati</taxon>
        <taxon>Actinomycetota</taxon>
        <taxon>Actinomycetes</taxon>
        <taxon>Micrococcales</taxon>
        <taxon>Microbacteriaceae</taxon>
        <taxon>Microbacterium</taxon>
    </lineage>
</organism>
<reference evidence="3" key="1">
    <citation type="submission" date="2019-09" db="EMBL/GenBank/DDBJ databases">
        <title>Mumia zhuanghuii sp. nov. isolated from the intestinal contents of plateau pika (Ochotona curzoniae) in the Qinghai-Tibet plateau of China.</title>
        <authorList>
            <person name="Tian Z."/>
        </authorList>
    </citation>
    <scope>NUCLEOTIDE SEQUENCE [LARGE SCALE GENOMIC DNA]</scope>
    <source>
        <strain evidence="3">L-033</strain>
    </source>
</reference>